<dbReference type="InParanoid" id="A0A024GPQ6"/>
<feature type="domain" description="Complex 1 LYR protein" evidence="2">
    <location>
        <begin position="16"/>
        <end position="71"/>
    </location>
</feature>
<dbReference type="Pfam" id="PF05347">
    <property type="entry name" value="Complex1_LYR"/>
    <property type="match status" value="1"/>
</dbReference>
<dbReference type="CDD" id="cd20251">
    <property type="entry name" value="Complex1_LYR_SF"/>
    <property type="match status" value="1"/>
</dbReference>
<dbReference type="AlphaFoldDB" id="A0A024GPQ6"/>
<dbReference type="Proteomes" id="UP000053237">
    <property type="component" value="Unassembled WGS sequence"/>
</dbReference>
<evidence type="ECO:0000259" key="2">
    <source>
        <dbReference type="Pfam" id="PF05347"/>
    </source>
</evidence>
<protein>
    <recommendedName>
        <fullName evidence="2">Complex 1 LYR protein domain-containing protein</fullName>
    </recommendedName>
</protein>
<dbReference type="EMBL" id="CAIX01000244">
    <property type="protein sequence ID" value="CCI48720.1"/>
    <property type="molecule type" value="Genomic_DNA"/>
</dbReference>
<dbReference type="InterPro" id="IPR008011">
    <property type="entry name" value="Complex1_LYR_dom"/>
</dbReference>
<proteinExistence type="predicted"/>
<evidence type="ECO:0000313" key="3">
    <source>
        <dbReference type="EMBL" id="CCI48720.1"/>
    </source>
</evidence>
<dbReference type="OrthoDB" id="74240at2759"/>
<keyword evidence="4" id="KW-1185">Reference proteome</keyword>
<name>A0A024GPQ6_9STRA</name>
<accession>A0A024GPQ6</accession>
<comment type="caution">
    <text evidence="3">The sequence shown here is derived from an EMBL/GenBank/DDBJ whole genome shotgun (WGS) entry which is preliminary data.</text>
</comment>
<organism evidence="3 4">
    <name type="scientific">Albugo candida</name>
    <dbReference type="NCBI Taxonomy" id="65357"/>
    <lineage>
        <taxon>Eukaryota</taxon>
        <taxon>Sar</taxon>
        <taxon>Stramenopiles</taxon>
        <taxon>Oomycota</taxon>
        <taxon>Peronosporomycetes</taxon>
        <taxon>Albuginales</taxon>
        <taxon>Albuginaceae</taxon>
        <taxon>Albugo</taxon>
    </lineage>
</organism>
<reference evidence="3 4" key="1">
    <citation type="submission" date="2012-05" db="EMBL/GenBank/DDBJ databases">
        <title>Recombination and specialization in a pathogen metapopulation.</title>
        <authorList>
            <person name="Gardiner A."/>
            <person name="Kemen E."/>
            <person name="Schultz-Larsen T."/>
            <person name="MacLean D."/>
            <person name="Van Oosterhout C."/>
            <person name="Jones J.D.G."/>
        </authorList>
    </citation>
    <scope>NUCLEOTIDE SEQUENCE [LARGE SCALE GENOMIC DNA]</scope>
    <source>
        <strain evidence="3 4">Ac Nc2</strain>
    </source>
</reference>
<sequence length="114" mass="13684">MHKKIHSLRFFINRAAALRQYREFQRVTAKLPTSTRSDIRRQIRVEFENCRFVEEEEQIQLLLRYGKEQLKYVSSLVDTAVSKQHQKRKVNRNPEHTNGQGVDAVKMSWPWNRT</sequence>
<feature type="region of interest" description="Disordered" evidence="1">
    <location>
        <begin position="83"/>
        <end position="103"/>
    </location>
</feature>
<gene>
    <name evidence="3" type="ORF">BN9_099190</name>
</gene>
<evidence type="ECO:0000256" key="1">
    <source>
        <dbReference type="SAM" id="MobiDB-lite"/>
    </source>
</evidence>
<evidence type="ECO:0000313" key="4">
    <source>
        <dbReference type="Proteomes" id="UP000053237"/>
    </source>
</evidence>